<dbReference type="EMBL" id="GAIX01012497">
    <property type="protein sequence ID" value="JAA80063.1"/>
    <property type="molecule type" value="Transcribed_RNA"/>
</dbReference>
<feature type="signal peptide" evidence="1">
    <location>
        <begin position="1"/>
        <end position="15"/>
    </location>
</feature>
<feature type="non-terminal residue" evidence="2">
    <location>
        <position position="67"/>
    </location>
</feature>
<evidence type="ECO:0008006" key="3">
    <source>
        <dbReference type="Google" id="ProtNLM"/>
    </source>
</evidence>
<reference evidence="2" key="2">
    <citation type="submission" date="2013-05" db="EMBL/GenBank/DDBJ databases">
        <authorList>
            <person name="Carter J.-M."/>
            <person name="Baker S.C."/>
            <person name="Pink R."/>
            <person name="Carter D.R.F."/>
            <person name="Collins A."/>
            <person name="Tomlin J."/>
            <person name="Gibbs M."/>
            <person name="Breuker C.J."/>
        </authorList>
    </citation>
    <scope>NUCLEOTIDE SEQUENCE</scope>
    <source>
        <tissue evidence="2">Ovary</tissue>
    </source>
</reference>
<reference evidence="2" key="1">
    <citation type="journal article" date="2013" name="BMC Genomics">
        <title>Unscrambling butterfly oogenesis.</title>
        <authorList>
            <person name="Carter J.M."/>
            <person name="Baker S.C."/>
            <person name="Pink R."/>
            <person name="Carter D.R."/>
            <person name="Collins A."/>
            <person name="Tomlin J."/>
            <person name="Gibbs M."/>
            <person name="Breuker C.J."/>
        </authorList>
    </citation>
    <scope>NUCLEOTIDE SEQUENCE</scope>
    <source>
        <tissue evidence="2">Ovary</tissue>
    </source>
</reference>
<keyword evidence="1" id="KW-0732">Signal</keyword>
<evidence type="ECO:0000256" key="1">
    <source>
        <dbReference type="SAM" id="SignalP"/>
    </source>
</evidence>
<proteinExistence type="predicted"/>
<feature type="chain" id="PRO_5013243547" description="Secreted protein" evidence="1">
    <location>
        <begin position="16"/>
        <end position="67"/>
    </location>
</feature>
<name>S4NWK9_9NEOP</name>
<organism evidence="2">
    <name type="scientific">Pararge aegeria</name>
    <name type="common">speckled wood butterfly</name>
    <dbReference type="NCBI Taxonomy" id="116150"/>
    <lineage>
        <taxon>Eukaryota</taxon>
        <taxon>Metazoa</taxon>
        <taxon>Ecdysozoa</taxon>
        <taxon>Arthropoda</taxon>
        <taxon>Hexapoda</taxon>
        <taxon>Insecta</taxon>
        <taxon>Pterygota</taxon>
        <taxon>Neoptera</taxon>
        <taxon>Endopterygota</taxon>
        <taxon>Lepidoptera</taxon>
        <taxon>Glossata</taxon>
        <taxon>Ditrysia</taxon>
        <taxon>Papilionoidea</taxon>
        <taxon>Nymphalidae</taxon>
        <taxon>Satyrinae</taxon>
        <taxon>Satyrini</taxon>
        <taxon>Parargina</taxon>
        <taxon>Pararge</taxon>
    </lineage>
</organism>
<protein>
    <recommendedName>
        <fullName evidence="3">Secreted protein</fullName>
    </recommendedName>
</protein>
<sequence length="67" mass="7843">MYIEWWMMMVVMVMAQWVGLRPNITCFIGEGKNREQRACVFTMIFSKVVWSPSNRAGPAWWTTALTP</sequence>
<evidence type="ECO:0000313" key="2">
    <source>
        <dbReference type="EMBL" id="JAA80063.1"/>
    </source>
</evidence>
<dbReference type="AlphaFoldDB" id="S4NWK9"/>
<accession>S4NWK9</accession>